<evidence type="ECO:0008006" key="3">
    <source>
        <dbReference type="Google" id="ProtNLM"/>
    </source>
</evidence>
<accession>A0A4Y9XSD4</accession>
<name>A0A4Y9XSD4_9AGAM</name>
<dbReference type="AlphaFoldDB" id="A0A4Y9XSD4"/>
<organism evidence="1 2">
    <name type="scientific">Dentipellis fragilis</name>
    <dbReference type="NCBI Taxonomy" id="205917"/>
    <lineage>
        <taxon>Eukaryota</taxon>
        <taxon>Fungi</taxon>
        <taxon>Dikarya</taxon>
        <taxon>Basidiomycota</taxon>
        <taxon>Agaricomycotina</taxon>
        <taxon>Agaricomycetes</taxon>
        <taxon>Russulales</taxon>
        <taxon>Hericiaceae</taxon>
        <taxon>Dentipellis</taxon>
    </lineage>
</organism>
<evidence type="ECO:0000313" key="1">
    <source>
        <dbReference type="EMBL" id="TFY52091.1"/>
    </source>
</evidence>
<comment type="caution">
    <text evidence="1">The sequence shown here is derived from an EMBL/GenBank/DDBJ whole genome shotgun (WGS) entry which is preliminary data.</text>
</comment>
<keyword evidence="2" id="KW-1185">Reference proteome</keyword>
<reference evidence="1 2" key="1">
    <citation type="submission" date="2019-02" db="EMBL/GenBank/DDBJ databases">
        <title>Genome sequencing of the rare red list fungi Dentipellis fragilis.</title>
        <authorList>
            <person name="Buettner E."/>
            <person name="Kellner H."/>
        </authorList>
    </citation>
    <scope>NUCLEOTIDE SEQUENCE [LARGE SCALE GENOMIC DNA]</scope>
    <source>
        <strain evidence="1 2">DSM 105465</strain>
    </source>
</reference>
<evidence type="ECO:0000313" key="2">
    <source>
        <dbReference type="Proteomes" id="UP000298327"/>
    </source>
</evidence>
<gene>
    <name evidence="1" type="ORF">EVG20_g10708</name>
</gene>
<protein>
    <recommendedName>
        <fullName evidence="3">F-box domain-containing protein</fullName>
    </recommendedName>
</protein>
<sequence>MLPRRSKLSLTMQLNHFAGTSEVWNQPAVDIPNLTSLQLRGNPCFIVLILQHLSIPARTQLDLDLRCWERTSESNLRDVVPILKSRIAEPSLSPELTIQHINICEYTGTLSLTAYSSLDGPWEASFLLRMRLRYKDPLFAVWWMDDFISYLHLPTLTSLGVNLDWIGRTYLQVLPVLAHWQDVQSLWLYGKHTMCQLLQYLQLDDVLPSLDTLHLTEAWKNDSREPKEWDDLQPDVQTFLTSGKLSQRIRSIVLLSTHLNLSDTLWSFLQSNFPNITLS</sequence>
<proteinExistence type="predicted"/>
<dbReference type="Proteomes" id="UP000298327">
    <property type="component" value="Unassembled WGS sequence"/>
</dbReference>
<dbReference type="EMBL" id="SEOQ01001374">
    <property type="protein sequence ID" value="TFY52091.1"/>
    <property type="molecule type" value="Genomic_DNA"/>
</dbReference>